<gene>
    <name evidence="2" type="ORF">SAMN05660206_102379</name>
</gene>
<dbReference type="GeneID" id="78464626"/>
<accession>A0A1I6QJX3</accession>
<dbReference type="InterPro" id="IPR058955">
    <property type="entry name" value="GAPS4b_N"/>
</dbReference>
<feature type="domain" description="GAPS4b N-terminal" evidence="1">
    <location>
        <begin position="10"/>
        <end position="72"/>
    </location>
</feature>
<organism evidence="2 3">
    <name type="scientific">Sphingobacterium wenxiniae</name>
    <dbReference type="NCBI Taxonomy" id="683125"/>
    <lineage>
        <taxon>Bacteria</taxon>
        <taxon>Pseudomonadati</taxon>
        <taxon>Bacteroidota</taxon>
        <taxon>Sphingobacteriia</taxon>
        <taxon>Sphingobacteriales</taxon>
        <taxon>Sphingobacteriaceae</taxon>
        <taxon>Sphingobacterium</taxon>
    </lineage>
</organism>
<protein>
    <recommendedName>
        <fullName evidence="1">GAPS4b N-terminal domain-containing protein</fullName>
    </recommendedName>
</protein>
<dbReference type="Proteomes" id="UP000198785">
    <property type="component" value="Unassembled WGS sequence"/>
</dbReference>
<keyword evidence="3" id="KW-1185">Reference proteome</keyword>
<dbReference type="AlphaFoldDB" id="A0A1I6QJX3"/>
<reference evidence="2 3" key="1">
    <citation type="submission" date="2016-10" db="EMBL/GenBank/DDBJ databases">
        <authorList>
            <person name="de Groot N.N."/>
        </authorList>
    </citation>
    <scope>NUCLEOTIDE SEQUENCE [LARGE SCALE GENOMIC DNA]</scope>
    <source>
        <strain evidence="2 3">DSM 22789</strain>
    </source>
</reference>
<dbReference type="OrthoDB" id="2680312at2"/>
<sequence>MNKDILPQGDYIRQLLVKSNVTNANINFLMREKGVFLGHNEKNNSVPLLMKSVISPRDYSVLYDTQKTKEESIKYRTSSIKCNSDFDFTDIFDTAIDLHTLIVDKHTYKPNYKIIGNPTFYFEDENTAIFEYQIERENLLSDWTNNKTYHNGAITLKKVSEQDIQISVQQNSTSKETFEVNNLIMNVVKEKLFQKSIVSSNDDIITVKFNHFDNSSRIKFFYSFASDFNIYLEFKSITDIDVYLDENVESHNDVKIFLDEIDNLKLNGKGLQNHILLNKVEYFPKLIFGAVKFRYKLNYSGIEGFAIINLGFPDYVKSKDENSDFQISIDLVLSKQDKNQKTDNAIRKKLLELFEIKKVESYEKFKII</sequence>
<dbReference type="Pfam" id="PF26110">
    <property type="entry name" value="GAPS4b_N"/>
    <property type="match status" value="1"/>
</dbReference>
<name>A0A1I6QJX3_9SPHI</name>
<dbReference type="STRING" id="683125.SAMN05660206_102379"/>
<evidence type="ECO:0000313" key="2">
    <source>
        <dbReference type="EMBL" id="SFS52715.1"/>
    </source>
</evidence>
<evidence type="ECO:0000259" key="1">
    <source>
        <dbReference type="Pfam" id="PF26110"/>
    </source>
</evidence>
<proteinExistence type="predicted"/>
<evidence type="ECO:0000313" key="3">
    <source>
        <dbReference type="Proteomes" id="UP000198785"/>
    </source>
</evidence>
<dbReference type="RefSeq" id="WP_037532904.1">
    <property type="nucleotide sequence ID" value="NZ_FOZZ01000002.1"/>
</dbReference>
<dbReference type="EMBL" id="FOZZ01000002">
    <property type="protein sequence ID" value="SFS52715.1"/>
    <property type="molecule type" value="Genomic_DNA"/>
</dbReference>